<evidence type="ECO:0000313" key="2">
    <source>
        <dbReference type="Proteomes" id="UP000466906"/>
    </source>
</evidence>
<dbReference type="RefSeq" id="WP_163670550.1">
    <property type="nucleotide sequence ID" value="NZ_AP022566.1"/>
</dbReference>
<dbReference type="AlphaFoldDB" id="A0A6N4V436"/>
<dbReference type="KEGG" id="malv:MALV_56370"/>
<keyword evidence="2" id="KW-1185">Reference proteome</keyword>
<reference evidence="1 2" key="1">
    <citation type="journal article" date="2019" name="Emerg. Microbes Infect.">
        <title>Comprehensive subspecies identification of 175 nontuberculous mycobacteria species based on 7547 genomic profiles.</title>
        <authorList>
            <person name="Matsumoto Y."/>
            <person name="Kinjo T."/>
            <person name="Motooka D."/>
            <person name="Nabeya D."/>
            <person name="Jung N."/>
            <person name="Uechi K."/>
            <person name="Horii T."/>
            <person name="Iida T."/>
            <person name="Fujita J."/>
            <person name="Nakamura S."/>
        </authorList>
    </citation>
    <scope>NUCLEOTIDE SEQUENCE [LARGE SCALE GENOMIC DNA]</scope>
    <source>
        <strain evidence="1 2">JCM 12272</strain>
        <plasmid evidence="1">pJCM12272</plasmid>
    </source>
</reference>
<protein>
    <submittedName>
        <fullName evidence="1">Uncharacterized protein</fullName>
    </submittedName>
</protein>
<gene>
    <name evidence="1" type="ORF">MALV_56370</name>
</gene>
<geneLocation type="plasmid" evidence="1 2">
    <name>pJCM12272</name>
</geneLocation>
<name>A0A6N4V436_9MYCO</name>
<dbReference type="Proteomes" id="UP000466906">
    <property type="component" value="Plasmid pJCM12272"/>
</dbReference>
<accession>A0A6N4V436</accession>
<sequence>MSEIIPVPTEVTQAVEEYVFSEHFARDNKEDRSPLDESGIWELHRVAARIYAMGFEGGTRVQAQRSRAELQRARAAGLQAG</sequence>
<proteinExistence type="predicted"/>
<dbReference type="EMBL" id="AP022566">
    <property type="protein sequence ID" value="BBX30512.1"/>
    <property type="molecule type" value="Genomic_DNA"/>
</dbReference>
<organism evidence="1 2">
    <name type="scientific">Mycolicibacterium alvei</name>
    <dbReference type="NCBI Taxonomy" id="67081"/>
    <lineage>
        <taxon>Bacteria</taxon>
        <taxon>Bacillati</taxon>
        <taxon>Actinomycetota</taxon>
        <taxon>Actinomycetes</taxon>
        <taxon>Mycobacteriales</taxon>
        <taxon>Mycobacteriaceae</taxon>
        <taxon>Mycolicibacterium</taxon>
    </lineage>
</organism>
<keyword evidence="1" id="KW-0614">Plasmid</keyword>
<evidence type="ECO:0000313" key="1">
    <source>
        <dbReference type="EMBL" id="BBX30512.1"/>
    </source>
</evidence>